<evidence type="ECO:0000256" key="4">
    <source>
        <dbReference type="ARBA" id="ARBA00022679"/>
    </source>
</evidence>
<protein>
    <recommendedName>
        <fullName evidence="2">dolichyl-phosphate beta-D-mannosyltransferase</fullName>
        <ecNumber evidence="2">2.4.1.83</ecNumber>
    </recommendedName>
</protein>
<dbReference type="OrthoDB" id="9810303at2"/>
<name>A0A173LLC1_9ACTN</name>
<dbReference type="AlphaFoldDB" id="A0A173LLC1"/>
<accession>A0A173LLC1</accession>
<dbReference type="PANTHER" id="PTHR43398:SF1">
    <property type="entry name" value="DOLICHOL-PHOSPHATE MANNOSYLTRANSFERASE SUBUNIT 1"/>
    <property type="match status" value="1"/>
</dbReference>
<dbReference type="InterPro" id="IPR039528">
    <property type="entry name" value="DPM1-like"/>
</dbReference>
<dbReference type="Pfam" id="PF00535">
    <property type="entry name" value="Glycos_transf_2"/>
    <property type="match status" value="1"/>
</dbReference>
<comment type="similarity">
    <text evidence="1">Belongs to the glycosyltransferase 2 family.</text>
</comment>
<evidence type="ECO:0000313" key="8">
    <source>
        <dbReference type="Proteomes" id="UP000186104"/>
    </source>
</evidence>
<organism evidence="7 8">
    <name type="scientific">Dietzia timorensis</name>
    <dbReference type="NCBI Taxonomy" id="499555"/>
    <lineage>
        <taxon>Bacteria</taxon>
        <taxon>Bacillati</taxon>
        <taxon>Actinomycetota</taxon>
        <taxon>Actinomycetes</taxon>
        <taxon>Mycobacteriales</taxon>
        <taxon>Dietziaceae</taxon>
        <taxon>Dietzia</taxon>
    </lineage>
</organism>
<dbReference type="GO" id="GO:0004582">
    <property type="term" value="F:dolichyl-phosphate beta-D-mannosyltransferase activity"/>
    <property type="evidence" value="ECO:0007669"/>
    <property type="project" value="UniProtKB-EC"/>
</dbReference>
<dbReference type="KEGG" id="dtm:BJL86_1607"/>
<dbReference type="Gene3D" id="3.90.550.10">
    <property type="entry name" value="Spore Coat Polysaccharide Biosynthesis Protein SpsA, Chain A"/>
    <property type="match status" value="1"/>
</dbReference>
<dbReference type="EMBL" id="CP015961">
    <property type="protein sequence ID" value="ANI92384.1"/>
    <property type="molecule type" value="Genomic_DNA"/>
</dbReference>
<dbReference type="STRING" id="499555.BJL86_1607"/>
<dbReference type="InterPro" id="IPR029044">
    <property type="entry name" value="Nucleotide-diphossugar_trans"/>
</dbReference>
<dbReference type="Proteomes" id="UP000186104">
    <property type="component" value="Chromosome"/>
</dbReference>
<keyword evidence="4 7" id="KW-0808">Transferase</keyword>
<gene>
    <name evidence="7" type="ORF">BJL86_1607</name>
</gene>
<feature type="domain" description="Glycosyltransferase 2-like" evidence="6">
    <location>
        <begin position="8"/>
        <end position="173"/>
    </location>
</feature>
<keyword evidence="3 7" id="KW-0328">Glycosyltransferase</keyword>
<evidence type="ECO:0000313" key="7">
    <source>
        <dbReference type="EMBL" id="ANI92384.1"/>
    </source>
</evidence>
<dbReference type="GO" id="GO:0009247">
    <property type="term" value="P:glycolipid biosynthetic process"/>
    <property type="evidence" value="ECO:0007669"/>
    <property type="project" value="TreeGrafter"/>
</dbReference>
<dbReference type="GO" id="GO:0016020">
    <property type="term" value="C:membrane"/>
    <property type="evidence" value="ECO:0007669"/>
    <property type="project" value="GOC"/>
</dbReference>
<comment type="catalytic activity">
    <reaction evidence="5">
        <text>a di-trans,poly-cis-dolichyl phosphate + GDP-alpha-D-mannose = a di-trans,poly-cis-dolichyl beta-D-mannosyl phosphate + GDP</text>
        <dbReference type="Rhea" id="RHEA:21184"/>
        <dbReference type="Rhea" id="RHEA-COMP:19498"/>
        <dbReference type="Rhea" id="RHEA-COMP:19501"/>
        <dbReference type="ChEBI" id="CHEBI:57527"/>
        <dbReference type="ChEBI" id="CHEBI:57683"/>
        <dbReference type="ChEBI" id="CHEBI:58189"/>
        <dbReference type="ChEBI" id="CHEBI:58211"/>
        <dbReference type="EC" id="2.4.1.83"/>
    </reaction>
</comment>
<evidence type="ECO:0000256" key="5">
    <source>
        <dbReference type="ARBA" id="ARBA00050499"/>
    </source>
</evidence>
<keyword evidence="8" id="KW-1185">Reference proteome</keyword>
<evidence type="ECO:0000256" key="3">
    <source>
        <dbReference type="ARBA" id="ARBA00022676"/>
    </source>
</evidence>
<dbReference type="EC" id="2.4.1.83" evidence="2"/>
<dbReference type="CDD" id="cd06442">
    <property type="entry name" value="DPM1_like"/>
    <property type="match status" value="1"/>
</dbReference>
<reference evidence="7 8" key="1">
    <citation type="submission" date="2016-06" db="EMBL/GenBank/DDBJ databases">
        <title>Complete genome sequence of a saline-alkali tolerant type strain Dietzia timorensis ID05-A0528T.</title>
        <authorList>
            <person name="Wu X."/>
        </authorList>
    </citation>
    <scope>NUCLEOTIDE SEQUENCE [LARGE SCALE GENOMIC DNA]</scope>
    <source>
        <strain evidence="7 8">ID05-A0528</strain>
    </source>
</reference>
<proteinExistence type="inferred from homology"/>
<sequence>MSNSESLVIMPTYNERENLPSIIARLLVAVPDTDVLIADDNSPDGTGEVADELAAGDIHGRIHVLHRKGKEGLGAAYIAGFRWALERGYGVIIEMDADGSHPPESLPTLIGAVQQGADLAIGSRYVPGGRIENWPLSRHLISRGGNLYSKIMLGAEVNDITAGYRAYKAEALASLDFGTIDSAGYCFQIDMTWRLRQAGCRIVEVPITFVERTVGQSKMSESIFREAAVNVARWGFEHRASQLRSLFGRS</sequence>
<evidence type="ECO:0000259" key="6">
    <source>
        <dbReference type="Pfam" id="PF00535"/>
    </source>
</evidence>
<dbReference type="PANTHER" id="PTHR43398">
    <property type="entry name" value="DOLICHOL-PHOSPHATE MANNOSYLTRANSFERASE SUBUNIT 1"/>
    <property type="match status" value="1"/>
</dbReference>
<evidence type="ECO:0000256" key="2">
    <source>
        <dbReference type="ARBA" id="ARBA00012704"/>
    </source>
</evidence>
<dbReference type="FunFam" id="3.90.550.10:FF:000122">
    <property type="entry name" value="Dolichol-phosphate mannosyltransferase subunit 1"/>
    <property type="match status" value="1"/>
</dbReference>
<dbReference type="InterPro" id="IPR001173">
    <property type="entry name" value="Glyco_trans_2-like"/>
</dbReference>
<dbReference type="SUPFAM" id="SSF53448">
    <property type="entry name" value="Nucleotide-diphospho-sugar transferases"/>
    <property type="match status" value="1"/>
</dbReference>
<dbReference type="RefSeq" id="WP_067471233.1">
    <property type="nucleotide sequence ID" value="NZ_CP015961.1"/>
</dbReference>
<evidence type="ECO:0000256" key="1">
    <source>
        <dbReference type="ARBA" id="ARBA00006739"/>
    </source>
</evidence>